<comment type="caution">
    <text evidence="7">The sequence shown here is derived from an EMBL/GenBank/DDBJ whole genome shotgun (WGS) entry which is preliminary data.</text>
</comment>
<dbReference type="Pfam" id="PF14616">
    <property type="entry name" value="Rua1_C"/>
    <property type="match status" value="1"/>
</dbReference>
<dbReference type="EMBL" id="BACD03000026">
    <property type="protein sequence ID" value="GAO49808.1"/>
    <property type="molecule type" value="Genomic_DNA"/>
</dbReference>
<dbReference type="InterPro" id="IPR028012">
    <property type="entry name" value="Rua1_C"/>
</dbReference>
<dbReference type="PRINTS" id="PR00320">
    <property type="entry name" value="GPROTEINBRPT"/>
</dbReference>
<dbReference type="PROSITE" id="PS00678">
    <property type="entry name" value="WD_REPEATS_1"/>
    <property type="match status" value="2"/>
</dbReference>
<dbReference type="AlphaFoldDB" id="A0A0E9NJ13"/>
<keyword evidence="8" id="KW-1185">Reference proteome</keyword>
<dbReference type="GO" id="GO:0045182">
    <property type="term" value="F:translation regulator activity"/>
    <property type="evidence" value="ECO:0007669"/>
    <property type="project" value="InterPro"/>
</dbReference>
<dbReference type="FunFam" id="2.130.10.10:FF:000615">
    <property type="entry name" value="Receptor for activated C kinase 1"/>
    <property type="match status" value="1"/>
</dbReference>
<feature type="region of interest" description="Disordered" evidence="5">
    <location>
        <begin position="235"/>
        <end position="278"/>
    </location>
</feature>
<reference evidence="7 8" key="2">
    <citation type="journal article" date="2014" name="J. Gen. Appl. Microbiol.">
        <title>The early diverging ascomycetous budding yeast Saitoella complicata has three histone deacetylases belonging to the Clr6, Hos2, and Rpd3 lineages.</title>
        <authorList>
            <person name="Nishida H."/>
            <person name="Matsumoto T."/>
            <person name="Kondo S."/>
            <person name="Hamamoto M."/>
            <person name="Yoshikawa H."/>
        </authorList>
    </citation>
    <scope>NUCLEOTIDE SEQUENCE [LARGE SCALE GENOMIC DNA]</scope>
    <source>
        <strain evidence="7 8">NRRL Y-17804</strain>
    </source>
</reference>
<evidence type="ECO:0000256" key="1">
    <source>
        <dbReference type="ARBA" id="ARBA00007253"/>
    </source>
</evidence>
<evidence type="ECO:0000313" key="8">
    <source>
        <dbReference type="Proteomes" id="UP000033140"/>
    </source>
</evidence>
<organism evidence="7 8">
    <name type="scientific">Saitoella complicata (strain BCRC 22490 / CBS 7301 / JCM 7358 / NBRC 10748 / NRRL Y-17804)</name>
    <dbReference type="NCBI Taxonomy" id="698492"/>
    <lineage>
        <taxon>Eukaryota</taxon>
        <taxon>Fungi</taxon>
        <taxon>Dikarya</taxon>
        <taxon>Ascomycota</taxon>
        <taxon>Taphrinomycotina</taxon>
        <taxon>Taphrinomycotina incertae sedis</taxon>
        <taxon>Saitoella</taxon>
    </lineage>
</organism>
<feature type="region of interest" description="Disordered" evidence="5">
    <location>
        <begin position="291"/>
        <end position="321"/>
    </location>
</feature>
<dbReference type="PROSITE" id="PS50294">
    <property type="entry name" value="WD_REPEATS_REGION"/>
    <property type="match status" value="3"/>
</dbReference>
<keyword evidence="3" id="KW-0677">Repeat</keyword>
<dbReference type="STRING" id="698492.A0A0E9NJ13"/>
<evidence type="ECO:0000259" key="6">
    <source>
        <dbReference type="Pfam" id="PF14616"/>
    </source>
</evidence>
<feature type="domain" description="Transcription regulator Rua1 C-terminal" evidence="6">
    <location>
        <begin position="521"/>
        <end position="659"/>
    </location>
</feature>
<name>A0A0E9NJ13_SAICN</name>
<dbReference type="GO" id="GO:0043022">
    <property type="term" value="F:ribosome binding"/>
    <property type="evidence" value="ECO:0007669"/>
    <property type="project" value="InterPro"/>
</dbReference>
<reference evidence="7 8" key="1">
    <citation type="journal article" date="2011" name="J. Gen. Appl. Microbiol.">
        <title>Draft genome sequencing of the enigmatic yeast Saitoella complicata.</title>
        <authorList>
            <person name="Nishida H."/>
            <person name="Hamamoto M."/>
            <person name="Sugiyama J."/>
        </authorList>
    </citation>
    <scope>NUCLEOTIDE SEQUENCE [LARGE SCALE GENOMIC DNA]</scope>
    <source>
        <strain evidence="7 8">NRRL Y-17804</strain>
    </source>
</reference>
<feature type="repeat" description="WD" evidence="4">
    <location>
        <begin position="858"/>
        <end position="890"/>
    </location>
</feature>
<dbReference type="InterPro" id="IPR015943">
    <property type="entry name" value="WD40/YVTN_repeat-like_dom_sf"/>
</dbReference>
<dbReference type="PANTHER" id="PTHR19868">
    <property type="entry name" value="RECEPTOR FOR ACTIVATED PROTEIN KINASE C RACK1"/>
    <property type="match status" value="1"/>
</dbReference>
<evidence type="ECO:0000256" key="4">
    <source>
        <dbReference type="PROSITE-ProRule" id="PRU00221"/>
    </source>
</evidence>
<dbReference type="InterPro" id="IPR045223">
    <property type="entry name" value="RACK1-like"/>
</dbReference>
<feature type="repeat" description="WD" evidence="4">
    <location>
        <begin position="768"/>
        <end position="810"/>
    </location>
</feature>
<feature type="region of interest" description="Disordered" evidence="5">
    <location>
        <begin position="428"/>
        <end position="464"/>
    </location>
</feature>
<keyword evidence="2 4" id="KW-0853">WD repeat</keyword>
<protein>
    <recommendedName>
        <fullName evidence="6">Transcription regulator Rua1 C-terminal domain-containing protein</fullName>
    </recommendedName>
</protein>
<evidence type="ECO:0000256" key="5">
    <source>
        <dbReference type="SAM" id="MobiDB-lite"/>
    </source>
</evidence>
<feature type="repeat" description="WD" evidence="4">
    <location>
        <begin position="816"/>
        <end position="857"/>
    </location>
</feature>
<dbReference type="InterPro" id="IPR019775">
    <property type="entry name" value="WD40_repeat_CS"/>
</dbReference>
<accession>A0A0E9NJ13</accession>
<feature type="compositionally biased region" description="Low complexity" evidence="5">
    <location>
        <begin position="986"/>
        <end position="1007"/>
    </location>
</feature>
<gene>
    <name evidence="7" type="ORF">G7K_3948-t3</name>
</gene>
<reference evidence="7 8" key="3">
    <citation type="journal article" date="2015" name="Genome Announc.">
        <title>Draft Genome Sequence of the Archiascomycetous Yeast Saitoella complicata.</title>
        <authorList>
            <person name="Yamauchi K."/>
            <person name="Kondo S."/>
            <person name="Hamamoto M."/>
            <person name="Takahashi Y."/>
            <person name="Ogura Y."/>
            <person name="Hayashi T."/>
            <person name="Nishida H."/>
        </authorList>
    </citation>
    <scope>NUCLEOTIDE SEQUENCE [LARGE SCALE GENOMIC DNA]</scope>
    <source>
        <strain evidence="7 8">NRRL Y-17804</strain>
    </source>
</reference>
<comment type="similarity">
    <text evidence="1">Belongs to the WD repeat G protein beta family. Ribosomal protein RACK1 subfamily.</text>
</comment>
<dbReference type="PROSITE" id="PS50082">
    <property type="entry name" value="WD_REPEATS_2"/>
    <property type="match status" value="3"/>
</dbReference>
<dbReference type="InterPro" id="IPR001680">
    <property type="entry name" value="WD40_rpt"/>
</dbReference>
<feature type="compositionally biased region" description="Low complexity" evidence="5">
    <location>
        <begin position="948"/>
        <end position="967"/>
    </location>
</feature>
<feature type="compositionally biased region" description="Low complexity" evidence="5">
    <location>
        <begin position="1019"/>
        <end position="1067"/>
    </location>
</feature>
<dbReference type="Gene3D" id="2.130.10.10">
    <property type="entry name" value="YVTN repeat-like/Quinoprotein amine dehydrogenase"/>
    <property type="match status" value="1"/>
</dbReference>
<dbReference type="InterPro" id="IPR020472">
    <property type="entry name" value="WD40_PAC1"/>
</dbReference>
<evidence type="ECO:0000256" key="2">
    <source>
        <dbReference type="ARBA" id="ARBA00022574"/>
    </source>
</evidence>
<sequence>MDYTTLYSPSPGLAHYSQYHGNDNDSFSIYTNKLIPCLPTPPTVRKPIFRDFAVDPMMSDMSAYGSHVNMPNTDSFVKICENDDTVYLDECQVKAEVEWAEDYIYEEMASSSSVYSSDAEMDEVSCDDTELDEEEDKMEETDMDEEQVHDTQCINSGHGLVSGTFGGKSKPKHVSFALDVDTENDIEDDIEDDNDHKEVFEVLKDIAEAPTKPPCFVPQSSGGKSLETLLKSVRPPSKPMYEMHSPPPSHRQKQSFSIHEDVSSGASSPLSSPSPPVIRIKFAKPDSLMDKASAVDAEQENGADRSSKARSVVQPQSCGTRETRRFVADQIAKIENETDDEEDALEDQKSIAKTCKPLRAITKAANNITERKPTPACIDKGSKKRTADDFDIKEEGDENLVPGRRKSVRLAVLAKNDSPRPVNLVREKPITPAFTPARNPKKKTESASSKAPEPNSKPRQITDPLPSEFKYRSFSSSIPLNPLFAKLYIRHPSPQDFCTPRANSSDWKGAVANPNIPADMDKDNLYITRWCKGNGVEKMGLCPICCVPESKGGAGKLVWLKTKISAFWYHMNYFHGINPSTGIPYSPPTAYRTVELPTASASAPIAKSGELGNFHLPDREEMLEGRCHQCKKWIRVQGIKDTDVKVPEIYWWKHAQKCHKTTVEGQGEEFWCYRNQFSQYVGLSRLTNDDSVRIRVFRSKSTATTAFIGGLRARRHTHGKTGAADAPPLPLPALKLENSGLELKRPSVPTLRIRISTMADSLILRGTLEGHAGDVTALATSAENPDVLLSASRDKSIIVWNLTRDEASYGVPKRSLHGHNSFVSDVVISSDGMYALSASWDKTLRLWDLNTGLTTKRFVGHTSDVLSVSFSADNRQIVSGSRDRTIKLWNTLGDCKYTIQDQGHTEWVSCVRFSPNPGNPVIVSAGWDKIVKVRIVYVDGQDVQLSGTSPSSSSAPTTSVTPVTSTPSPSPPMVLSALPVVRTELPCSGTSTTPSTSTPWTPETRSTLSSSPPTVTGCALPPLRPSRSSTSSPSPSSTSSSPSSSVLARSPASPSVSPSPGPLTVLPCSPVTPTPRSAFTPLSKRAWRSIGMWKSISKRESSFLDIINHRYLVCSRGYVTADLVQTSSVASDVPETANIAPVEKHFPCQVHSLGPVRRLSRSMKTALPLNHQQDLSTSLMPYLTN</sequence>
<dbReference type="Proteomes" id="UP000033140">
    <property type="component" value="Unassembled WGS sequence"/>
</dbReference>
<proteinExistence type="inferred from homology"/>
<feature type="region of interest" description="Disordered" evidence="5">
    <location>
        <begin position="944"/>
        <end position="1069"/>
    </location>
</feature>
<evidence type="ECO:0000313" key="7">
    <source>
        <dbReference type="EMBL" id="GAO49808.1"/>
    </source>
</evidence>
<dbReference type="SMART" id="SM00320">
    <property type="entry name" value="WD40"/>
    <property type="match status" value="4"/>
</dbReference>
<dbReference type="SUPFAM" id="SSF50978">
    <property type="entry name" value="WD40 repeat-like"/>
    <property type="match status" value="1"/>
</dbReference>
<dbReference type="Pfam" id="PF00400">
    <property type="entry name" value="WD40"/>
    <property type="match status" value="4"/>
</dbReference>
<dbReference type="InterPro" id="IPR036322">
    <property type="entry name" value="WD40_repeat_dom_sf"/>
</dbReference>
<dbReference type="CDD" id="cd00200">
    <property type="entry name" value="WD40"/>
    <property type="match status" value="1"/>
</dbReference>
<evidence type="ECO:0000256" key="3">
    <source>
        <dbReference type="ARBA" id="ARBA00022737"/>
    </source>
</evidence>